<gene>
    <name evidence="1" type="ORF">SBA5_970018</name>
</gene>
<accession>A0A2N9MA19</accession>
<name>A0A2N9MA19_9BACT</name>
<sequence length="30" mass="3198">MHRLHGKNLALSGYESVNRLTGIQASGMGV</sequence>
<organism evidence="1 2">
    <name type="scientific">Candidatus Sulfuritelmatomonas gaucii</name>
    <dbReference type="NCBI Taxonomy" id="2043161"/>
    <lineage>
        <taxon>Bacteria</taxon>
        <taxon>Pseudomonadati</taxon>
        <taxon>Acidobacteriota</taxon>
        <taxon>Terriglobia</taxon>
        <taxon>Terriglobales</taxon>
        <taxon>Acidobacteriaceae</taxon>
        <taxon>Candidatus Sulfuritelmatomonas</taxon>
    </lineage>
</organism>
<proteinExistence type="predicted"/>
<dbReference type="EMBL" id="OKRB01000160">
    <property type="protein sequence ID" value="SPE32293.1"/>
    <property type="molecule type" value="Genomic_DNA"/>
</dbReference>
<dbReference type="AlphaFoldDB" id="A0A2N9MA19"/>
<reference evidence="2" key="1">
    <citation type="submission" date="2018-02" db="EMBL/GenBank/DDBJ databases">
        <authorList>
            <person name="Hausmann B."/>
        </authorList>
    </citation>
    <scope>NUCLEOTIDE SEQUENCE [LARGE SCALE GENOMIC DNA]</scope>
    <source>
        <strain evidence="2">Peat soil MAG SbA5</strain>
    </source>
</reference>
<protein>
    <submittedName>
        <fullName evidence="1">Uncharacterized protein</fullName>
    </submittedName>
</protein>
<evidence type="ECO:0000313" key="1">
    <source>
        <dbReference type="EMBL" id="SPE32293.1"/>
    </source>
</evidence>
<evidence type="ECO:0000313" key="2">
    <source>
        <dbReference type="Proteomes" id="UP000239735"/>
    </source>
</evidence>
<dbReference type="Proteomes" id="UP000239735">
    <property type="component" value="Unassembled WGS sequence"/>
</dbReference>